<dbReference type="EMBL" id="PRFC01000485">
    <property type="protein sequence ID" value="PWU87362.1"/>
    <property type="molecule type" value="Genomic_DNA"/>
</dbReference>
<name>A0A2V2UW30_TRYCR</name>
<dbReference type="VEuPathDB" id="TriTrypDB:TcCLB.504109.200"/>
<dbReference type="VEuPathDB" id="TriTrypDB:TcG_10355"/>
<dbReference type="Proteomes" id="UP000246078">
    <property type="component" value="Unassembled WGS sequence"/>
</dbReference>
<dbReference type="VEuPathDB" id="TriTrypDB:C4B63_130g13"/>
<dbReference type="VEuPathDB" id="TriTrypDB:C3747_485g16"/>
<feature type="chain" id="PRO_5030058637" evidence="1">
    <location>
        <begin position="21"/>
        <end position="156"/>
    </location>
</feature>
<organism evidence="2 3">
    <name type="scientific">Trypanosoma cruzi</name>
    <dbReference type="NCBI Taxonomy" id="5693"/>
    <lineage>
        <taxon>Eukaryota</taxon>
        <taxon>Discoba</taxon>
        <taxon>Euglenozoa</taxon>
        <taxon>Kinetoplastea</taxon>
        <taxon>Metakinetoplastina</taxon>
        <taxon>Trypanosomatida</taxon>
        <taxon>Trypanosomatidae</taxon>
        <taxon>Trypanosoma</taxon>
        <taxon>Schizotrypanum</taxon>
    </lineage>
</organism>
<keyword evidence="1" id="KW-0732">Signal</keyword>
<dbReference type="AlphaFoldDB" id="A0A2V2UW30"/>
<sequence length="156" mass="16905">MQIALFSVVCGITVMHRCCGVYDLCSLHVAAALPNSLPTFVCLCQGLCAHVLLDSVCGDGGATRVRDRGERYAWANPPCAPRCCCWLSPTLCWVVGIHVPSLWWSSCMWCASNTVPSHCVGESLVVASIHDCAYCLSFPHSPFLFGGYCLDLTQTN</sequence>
<comment type="caution">
    <text evidence="2">The sequence shown here is derived from an EMBL/GenBank/DDBJ whole genome shotgun (WGS) entry which is preliminary data.</text>
</comment>
<proteinExistence type="predicted"/>
<dbReference type="VEuPathDB" id="TriTrypDB:TCDM_12509"/>
<gene>
    <name evidence="2" type="ORF">C3747_485g16</name>
</gene>
<feature type="signal peptide" evidence="1">
    <location>
        <begin position="1"/>
        <end position="20"/>
    </location>
</feature>
<evidence type="ECO:0000313" key="2">
    <source>
        <dbReference type="EMBL" id="PWU87362.1"/>
    </source>
</evidence>
<accession>A0A2V2UW30</accession>
<evidence type="ECO:0000256" key="1">
    <source>
        <dbReference type="SAM" id="SignalP"/>
    </source>
</evidence>
<protein>
    <submittedName>
        <fullName evidence="2">Putative retrotransposon hot spot protein (RHS)</fullName>
    </submittedName>
</protein>
<dbReference type="VEuPathDB" id="TriTrypDB:TcCL_Unassigned04270"/>
<evidence type="ECO:0000313" key="3">
    <source>
        <dbReference type="Proteomes" id="UP000246078"/>
    </source>
</evidence>
<reference evidence="2 3" key="1">
    <citation type="journal article" date="2018" name="Microb. Genom.">
        <title>Expanding an expanded genome: long-read sequencing of Trypanosoma cruzi.</title>
        <authorList>
            <person name="Berna L."/>
            <person name="Rodriguez M."/>
            <person name="Chiribao M.L."/>
            <person name="Parodi-Talice A."/>
            <person name="Pita S."/>
            <person name="Rijo G."/>
            <person name="Alvarez-Valin F."/>
            <person name="Robello C."/>
        </authorList>
    </citation>
    <scope>NUCLEOTIDE SEQUENCE [LARGE SCALE GENOMIC DNA]</scope>
    <source>
        <strain evidence="2 3">TCC</strain>
    </source>
</reference>